<dbReference type="InterPro" id="IPR009057">
    <property type="entry name" value="Homeodomain-like_sf"/>
</dbReference>
<dbReference type="InterPro" id="IPR050624">
    <property type="entry name" value="HTH-type_Tx_Regulator"/>
</dbReference>
<name>A0ABS5B085_9STRE</name>
<keyword evidence="2" id="KW-1185">Reference proteome</keyword>
<dbReference type="RefSeq" id="WP_209552139.1">
    <property type="nucleotide sequence ID" value="NZ_QFAY01000042.1"/>
</dbReference>
<dbReference type="Gene3D" id="1.10.357.10">
    <property type="entry name" value="Tetracycline Repressor, domain 2"/>
    <property type="match status" value="1"/>
</dbReference>
<dbReference type="PANTHER" id="PTHR43479">
    <property type="entry name" value="ACREF/ENVCD OPERON REPRESSOR-RELATED"/>
    <property type="match status" value="1"/>
</dbReference>
<comment type="caution">
    <text evidence="1">The sequence shown here is derived from an EMBL/GenBank/DDBJ whole genome shotgun (WGS) entry which is preliminary data.</text>
</comment>
<proteinExistence type="predicted"/>
<dbReference type="SUPFAM" id="SSF46689">
    <property type="entry name" value="Homeodomain-like"/>
    <property type="match status" value="1"/>
</dbReference>
<evidence type="ECO:0000313" key="2">
    <source>
        <dbReference type="Proteomes" id="UP001519349"/>
    </source>
</evidence>
<organism evidence="1 2">
    <name type="scientific">Streptococcus panodentis</name>
    <dbReference type="NCBI Taxonomy" id="1581472"/>
    <lineage>
        <taxon>Bacteria</taxon>
        <taxon>Bacillati</taxon>
        <taxon>Bacillota</taxon>
        <taxon>Bacilli</taxon>
        <taxon>Lactobacillales</taxon>
        <taxon>Streptococcaceae</taxon>
        <taxon>Streptococcus</taxon>
    </lineage>
</organism>
<protein>
    <submittedName>
        <fullName evidence="1">TetR/AcrR family transcriptional regulator</fullName>
    </submittedName>
</protein>
<reference evidence="1 2" key="1">
    <citation type="submission" date="2018-05" db="EMBL/GenBank/DDBJ databases">
        <title>Draft genome sequence of Streptococcus panodentis CCUG 70867T.</title>
        <authorList>
            <person name="Salva-Serra F."/>
            <person name="Mendez V."/>
            <person name="Jaen-Luchoro D."/>
            <person name="Gonzales-Siles L."/>
            <person name="Karlsson R."/>
            <person name="Engstrom-Jakobsson H."/>
            <person name="Busquets A."/>
            <person name="Gomila M."/>
            <person name="Pineiro-Iglesias B."/>
            <person name="Bennasar-Figueras A."/>
            <person name="Seeger M."/>
            <person name="Moore E."/>
        </authorList>
    </citation>
    <scope>NUCLEOTIDE SEQUENCE [LARGE SCALE GENOMIC DNA]</scope>
    <source>
        <strain evidence="1 2">CCUG 70867</strain>
    </source>
</reference>
<evidence type="ECO:0000313" key="1">
    <source>
        <dbReference type="EMBL" id="MBP2622247.1"/>
    </source>
</evidence>
<gene>
    <name evidence="1" type="ORF">DHL47_13155</name>
</gene>
<dbReference type="Proteomes" id="UP001519349">
    <property type="component" value="Unassembled WGS sequence"/>
</dbReference>
<dbReference type="PANTHER" id="PTHR43479:SF11">
    <property type="entry name" value="ACREF_ENVCD OPERON REPRESSOR-RELATED"/>
    <property type="match status" value="1"/>
</dbReference>
<dbReference type="EMBL" id="QFAY01000042">
    <property type="protein sequence ID" value="MBP2622247.1"/>
    <property type="molecule type" value="Genomic_DNA"/>
</dbReference>
<sequence length="208" mass="24341">MTLNTRERILDAFFALAEQHPARSRFTFTEIAKEAGLSRQAIYKRHFNSADEIIDYIRKELTSEFSPLYDSYDAALEPDPFIFFAQTVIPAIYKQHKRIRILYTAAIDPFWREFITSIYREWVAQNLQLNHQKLGIPPEMADTLLAQWLNSLIENWIIEEEPIPSQQFSEIFLNLVSSPLTSFAIYDSKVRSSNKIVIAKPIRRKPEK</sequence>
<accession>A0ABS5B085</accession>